<organism evidence="3 4">
    <name type="scientific">Tectimicrobiota bacterium</name>
    <dbReference type="NCBI Taxonomy" id="2528274"/>
    <lineage>
        <taxon>Bacteria</taxon>
        <taxon>Pseudomonadati</taxon>
        <taxon>Nitrospinota/Tectimicrobiota group</taxon>
        <taxon>Candidatus Tectimicrobiota</taxon>
    </lineage>
</organism>
<feature type="transmembrane region" description="Helical" evidence="2">
    <location>
        <begin position="35"/>
        <end position="58"/>
    </location>
</feature>
<dbReference type="AlphaFoldDB" id="A0A933GQ19"/>
<name>A0A933GQ19_UNCTE</name>
<keyword evidence="2" id="KW-1133">Transmembrane helix</keyword>
<feature type="region of interest" description="Disordered" evidence="1">
    <location>
        <begin position="1"/>
        <end position="30"/>
    </location>
</feature>
<keyword evidence="2" id="KW-0472">Membrane</keyword>
<dbReference type="EMBL" id="JACQWF010000438">
    <property type="protein sequence ID" value="MBI4596734.1"/>
    <property type="molecule type" value="Genomic_DNA"/>
</dbReference>
<gene>
    <name evidence="3" type="ORF">HY730_10245</name>
</gene>
<comment type="caution">
    <text evidence="3">The sequence shown here is derived from an EMBL/GenBank/DDBJ whole genome shotgun (WGS) entry which is preliminary data.</text>
</comment>
<evidence type="ECO:0000256" key="1">
    <source>
        <dbReference type="SAM" id="MobiDB-lite"/>
    </source>
</evidence>
<evidence type="ECO:0000256" key="2">
    <source>
        <dbReference type="SAM" id="Phobius"/>
    </source>
</evidence>
<evidence type="ECO:0000313" key="4">
    <source>
        <dbReference type="Proteomes" id="UP000772181"/>
    </source>
</evidence>
<protein>
    <submittedName>
        <fullName evidence="3">Uncharacterized protein</fullName>
    </submittedName>
</protein>
<feature type="compositionally biased region" description="Basic and acidic residues" evidence="1">
    <location>
        <begin position="15"/>
        <end position="30"/>
    </location>
</feature>
<reference evidence="3" key="1">
    <citation type="submission" date="2020-07" db="EMBL/GenBank/DDBJ databases">
        <title>Huge and variable diversity of episymbiotic CPR bacteria and DPANN archaea in groundwater ecosystems.</title>
        <authorList>
            <person name="He C.Y."/>
            <person name="Keren R."/>
            <person name="Whittaker M."/>
            <person name="Farag I.F."/>
            <person name="Doudna J."/>
            <person name="Cate J.H.D."/>
            <person name="Banfield J.F."/>
        </authorList>
    </citation>
    <scope>NUCLEOTIDE SEQUENCE</scope>
    <source>
        <strain evidence="3">NC_groundwater_1482_Ag_S-0.65um_47_24</strain>
    </source>
</reference>
<evidence type="ECO:0000313" key="3">
    <source>
        <dbReference type="EMBL" id="MBI4596734.1"/>
    </source>
</evidence>
<proteinExistence type="predicted"/>
<feature type="transmembrane region" description="Helical" evidence="2">
    <location>
        <begin position="117"/>
        <end position="134"/>
    </location>
</feature>
<feature type="transmembrane region" description="Helical" evidence="2">
    <location>
        <begin position="256"/>
        <end position="278"/>
    </location>
</feature>
<accession>A0A933GQ19</accession>
<keyword evidence="2" id="KW-0812">Transmembrane</keyword>
<feature type="transmembrane region" description="Helical" evidence="2">
    <location>
        <begin position="89"/>
        <end position="110"/>
    </location>
</feature>
<dbReference type="Proteomes" id="UP000772181">
    <property type="component" value="Unassembled WGS sequence"/>
</dbReference>
<sequence length="441" mass="48811">MKSPSTPSGALENKNPTEKEKQNADGKKNPEKEHVFSRIIGSLAFLVLIIGGFLFYMFTLQRRFFAGCKEEKQLMIFFQSPFGLPEGTIRGVIALIIITFSLSLIVLHFFGITEQKFPEVMAGILGTVIGFYFGTRSASGGGMEEIAREQITDLKAQRNDIQKGKDSAESETVLGKIKKGIAMSKIVTVLLPEEQKKKYDDFIGKLEQGVTTVETLTKGEDIQNALEKGKDLLDLFKKENPVKDIFTKALGSFTSVLGGSAPALLVITTVVSLGVKLVGMAYEKWRTRIFNAPFSPSVTPLEVVDANTGFLLLRMSPEFKSVFTQELAGNDRSFMDTALSLLRQDNVEPFWNRYKDRFESRAQFDEGLKEFQQAAVDLELDPALFAQAGGVRPFMDSVKKINQDPEAQANLHALVTVVEGLQQQGEPVLSIFEKAQKEAGL</sequence>